<feature type="coiled-coil region" evidence="2">
    <location>
        <begin position="213"/>
        <end position="247"/>
    </location>
</feature>
<dbReference type="Pfam" id="PF04607">
    <property type="entry name" value="RelA_SpoT"/>
    <property type="match status" value="1"/>
</dbReference>
<dbReference type="Gene3D" id="1.10.287.860">
    <property type="entry name" value="Nucleotidyltransferase"/>
    <property type="match status" value="1"/>
</dbReference>
<dbReference type="InterPro" id="IPR007685">
    <property type="entry name" value="RelA_SpoT"/>
</dbReference>
<dbReference type="Proteomes" id="UP000318667">
    <property type="component" value="Unassembled WGS sequence"/>
</dbReference>
<evidence type="ECO:0000259" key="3">
    <source>
        <dbReference type="SMART" id="SM00954"/>
    </source>
</evidence>
<dbReference type="SMART" id="SM00954">
    <property type="entry name" value="RelA_SpoT"/>
    <property type="match status" value="1"/>
</dbReference>
<sequence length="268" mass="31734">MLPYAKGQPFPDKLKIRQKYKGVFMVTKTPDHYHMMKTLRTDLVRFMMSYKFALKEINTKINILKEEFQYVHDYNPIEHVKSRVKSPESLLNKLQRKGLEISIDSIQRNIRDIAGVRITCSFVSDIYEIKNMLESQKDITVLECRDYIQHPKPNGYQSLHLIVQIPIFMSDREELVPVEIQIRTIAMDFWASLEHKIYYKYNKEIPQRIVNELKEAADTAARLDRKMETIHKEMIQLKELAAEEESNSQTPFQHETLQILVTNKFNKI</sequence>
<keyword evidence="4" id="KW-0808">Transferase</keyword>
<dbReference type="GO" id="GO:0015970">
    <property type="term" value="P:guanosine tetraphosphate biosynthetic process"/>
    <property type="evidence" value="ECO:0007669"/>
    <property type="project" value="UniProtKB-UniPathway"/>
</dbReference>
<dbReference type="PANTHER" id="PTHR47837:SF2">
    <property type="entry name" value="GTP PYROPHOSPHOKINASE YWAC"/>
    <property type="match status" value="1"/>
</dbReference>
<organism evidence="4 5">
    <name type="scientific">Cytobacillus oceanisediminis</name>
    <dbReference type="NCBI Taxonomy" id="665099"/>
    <lineage>
        <taxon>Bacteria</taxon>
        <taxon>Bacillati</taxon>
        <taxon>Bacillota</taxon>
        <taxon>Bacilli</taxon>
        <taxon>Bacillales</taxon>
        <taxon>Bacillaceae</taxon>
        <taxon>Cytobacillus</taxon>
    </lineage>
</organism>
<dbReference type="InterPro" id="IPR052366">
    <property type="entry name" value="GTP_Pyrophosphokinase"/>
</dbReference>
<feature type="domain" description="RelA/SpoT" evidence="3">
    <location>
        <begin position="82"/>
        <end position="205"/>
    </location>
</feature>
<keyword evidence="4" id="KW-0418">Kinase</keyword>
<evidence type="ECO:0000313" key="4">
    <source>
        <dbReference type="EMBL" id="TWH90656.1"/>
    </source>
</evidence>
<keyword evidence="5" id="KW-1185">Reference proteome</keyword>
<dbReference type="UniPathway" id="UPA00908">
    <property type="reaction ID" value="UER00884"/>
</dbReference>
<accession>A0A562K5M5</accession>
<dbReference type="InterPro" id="IPR043519">
    <property type="entry name" value="NT_sf"/>
</dbReference>
<protein>
    <submittedName>
        <fullName evidence="4">Putative GTP pyrophosphokinase</fullName>
    </submittedName>
</protein>
<comment type="pathway">
    <text evidence="1">Purine metabolism; ppGpp biosynthesis; ppGpp from GTP: step 1/2.</text>
</comment>
<dbReference type="CDD" id="cd05399">
    <property type="entry name" value="NT_Rel-Spo_like"/>
    <property type="match status" value="1"/>
</dbReference>
<dbReference type="AlphaFoldDB" id="A0A562K5M5"/>
<keyword evidence="2" id="KW-0175">Coiled coil</keyword>
<proteinExistence type="predicted"/>
<evidence type="ECO:0000256" key="1">
    <source>
        <dbReference type="ARBA" id="ARBA00004976"/>
    </source>
</evidence>
<evidence type="ECO:0000256" key="2">
    <source>
        <dbReference type="SAM" id="Coils"/>
    </source>
</evidence>
<dbReference type="PANTHER" id="PTHR47837">
    <property type="entry name" value="GTP PYROPHOSPHOKINASE YJBM"/>
    <property type="match status" value="1"/>
</dbReference>
<comment type="caution">
    <text evidence="4">The sequence shown here is derived from an EMBL/GenBank/DDBJ whole genome shotgun (WGS) entry which is preliminary data.</text>
</comment>
<dbReference type="SUPFAM" id="SSF81301">
    <property type="entry name" value="Nucleotidyltransferase"/>
    <property type="match status" value="1"/>
</dbReference>
<dbReference type="GO" id="GO:0016301">
    <property type="term" value="F:kinase activity"/>
    <property type="evidence" value="ECO:0007669"/>
    <property type="project" value="UniProtKB-KW"/>
</dbReference>
<dbReference type="EMBL" id="VLKI01000001">
    <property type="protein sequence ID" value="TWH90656.1"/>
    <property type="molecule type" value="Genomic_DNA"/>
</dbReference>
<name>A0A562K5M5_9BACI</name>
<evidence type="ECO:0000313" key="5">
    <source>
        <dbReference type="Proteomes" id="UP000318667"/>
    </source>
</evidence>
<reference evidence="4 5" key="1">
    <citation type="journal article" date="2015" name="Stand. Genomic Sci.">
        <title>Genomic Encyclopedia of Bacterial and Archaeal Type Strains, Phase III: the genomes of soil and plant-associated and newly described type strains.</title>
        <authorList>
            <person name="Whitman W.B."/>
            <person name="Woyke T."/>
            <person name="Klenk H.P."/>
            <person name="Zhou Y."/>
            <person name="Lilburn T.G."/>
            <person name="Beck B.J."/>
            <person name="De Vos P."/>
            <person name="Vandamme P."/>
            <person name="Eisen J.A."/>
            <person name="Garrity G."/>
            <person name="Hugenholtz P."/>
            <person name="Kyrpides N.C."/>
        </authorList>
    </citation>
    <scope>NUCLEOTIDE SEQUENCE [LARGE SCALE GENOMIC DNA]</scope>
    <source>
        <strain evidence="4 5">CGMCC 1.10115</strain>
    </source>
</reference>
<dbReference type="Gene3D" id="3.30.460.10">
    <property type="entry name" value="Beta Polymerase, domain 2"/>
    <property type="match status" value="1"/>
</dbReference>
<gene>
    <name evidence="4" type="ORF">IQ19_00100</name>
</gene>